<protein>
    <submittedName>
        <fullName evidence="6">Putative Molybdenum ABC transporter, solute-binding protein</fullName>
    </submittedName>
</protein>
<dbReference type="Gene3D" id="3.40.190.10">
    <property type="entry name" value="Periplasmic binding protein-like II"/>
    <property type="match status" value="2"/>
</dbReference>
<dbReference type="GO" id="GO:0030973">
    <property type="term" value="F:molybdate ion binding"/>
    <property type="evidence" value="ECO:0007669"/>
    <property type="project" value="TreeGrafter"/>
</dbReference>
<keyword evidence="7" id="KW-1185">Reference proteome</keyword>
<evidence type="ECO:0000256" key="1">
    <source>
        <dbReference type="ARBA" id="ARBA00009175"/>
    </source>
</evidence>
<dbReference type="PANTHER" id="PTHR30632">
    <property type="entry name" value="MOLYBDATE-BINDING PERIPLASMIC PROTEIN"/>
    <property type="match status" value="1"/>
</dbReference>
<keyword evidence="3 5" id="KW-0732">Signal</keyword>
<dbReference type="EMBL" id="CP011801">
    <property type="protein sequence ID" value="ALA59626.1"/>
    <property type="molecule type" value="Genomic_DNA"/>
</dbReference>
<evidence type="ECO:0000256" key="3">
    <source>
        <dbReference type="ARBA" id="ARBA00022729"/>
    </source>
</evidence>
<dbReference type="NCBIfam" id="TIGR01256">
    <property type="entry name" value="modA"/>
    <property type="match status" value="1"/>
</dbReference>
<dbReference type="GO" id="GO:0046872">
    <property type="term" value="F:metal ion binding"/>
    <property type="evidence" value="ECO:0007669"/>
    <property type="project" value="UniProtKB-KW"/>
</dbReference>
<dbReference type="KEGG" id="nmv:NITMOv2_3229"/>
<feature type="signal peptide" evidence="5">
    <location>
        <begin position="1"/>
        <end position="23"/>
    </location>
</feature>
<dbReference type="STRING" id="42253.NITMOv2_3229"/>
<dbReference type="GO" id="GO:0015689">
    <property type="term" value="P:molybdate ion transport"/>
    <property type="evidence" value="ECO:0007669"/>
    <property type="project" value="InterPro"/>
</dbReference>
<feature type="binding site" evidence="4">
    <location>
        <position position="41"/>
    </location>
    <ligand>
        <name>molybdate</name>
        <dbReference type="ChEBI" id="CHEBI:36264"/>
    </ligand>
</feature>
<sequence>MTMERCVKLSAAALFAGAVAAFAAPGAYAQTETLTVAAAPSLKAVFQHIVPMFEKEYGAAVRVEYGPSQTQRRRIEGGAPIDLFLPASVEELRKLQDKGLVLSGKPRVYAETSLVLVMSAASSALAVSFSDVLPNGSVRIALGDPTTSALGDITARVFAKFDPSYRKHARLTYGPHGGEVVDLIRTGKADVGVLYRVDAINNGGVRIIDEIPTGTYAPVQFAGAVVSTCRPESLQIAAKFLDFVTSPRIQKLMIQYGFDPVLSHAVTG</sequence>
<dbReference type="AlphaFoldDB" id="A0A0K2GF96"/>
<dbReference type="Proteomes" id="UP000069205">
    <property type="component" value="Chromosome"/>
</dbReference>
<dbReference type="PANTHER" id="PTHR30632:SF0">
    <property type="entry name" value="SULFATE-BINDING PROTEIN"/>
    <property type="match status" value="1"/>
</dbReference>
<feature type="chain" id="PRO_5005477005" evidence="5">
    <location>
        <begin position="24"/>
        <end position="268"/>
    </location>
</feature>
<dbReference type="SUPFAM" id="SSF53850">
    <property type="entry name" value="Periplasmic binding protein-like II"/>
    <property type="match status" value="1"/>
</dbReference>
<keyword evidence="4" id="KW-0500">Molybdenum</keyword>
<proteinExistence type="inferred from homology"/>
<organism evidence="6 7">
    <name type="scientific">Nitrospira moscoviensis</name>
    <dbReference type="NCBI Taxonomy" id="42253"/>
    <lineage>
        <taxon>Bacteria</taxon>
        <taxon>Pseudomonadati</taxon>
        <taxon>Nitrospirota</taxon>
        <taxon>Nitrospiria</taxon>
        <taxon>Nitrospirales</taxon>
        <taxon>Nitrospiraceae</taxon>
        <taxon>Nitrospira</taxon>
    </lineage>
</organism>
<reference evidence="6 7" key="1">
    <citation type="journal article" date="2015" name="Proc. Natl. Acad. Sci. U.S.A.">
        <title>Expanded metabolic versatility of ubiquitous nitrite-oxidizing bacteria from the genus Nitrospira.</title>
        <authorList>
            <person name="Koch H."/>
            <person name="Lucker S."/>
            <person name="Albertsen M."/>
            <person name="Kitzinger K."/>
            <person name="Herbold C."/>
            <person name="Spieck E."/>
            <person name="Nielsen P.H."/>
            <person name="Wagner M."/>
            <person name="Daims H."/>
        </authorList>
    </citation>
    <scope>NUCLEOTIDE SEQUENCE [LARGE SCALE GENOMIC DNA]</scope>
    <source>
        <strain evidence="6 7">NSP M-1</strain>
    </source>
</reference>
<evidence type="ECO:0000313" key="6">
    <source>
        <dbReference type="EMBL" id="ALA59626.1"/>
    </source>
</evidence>
<evidence type="ECO:0000256" key="4">
    <source>
        <dbReference type="PIRSR" id="PIRSR004846-1"/>
    </source>
</evidence>
<evidence type="ECO:0000256" key="2">
    <source>
        <dbReference type="ARBA" id="ARBA00022723"/>
    </source>
</evidence>
<gene>
    <name evidence="6" type="ORF">NITMOv2_3229</name>
</gene>
<feature type="binding site" evidence="4">
    <location>
        <position position="195"/>
    </location>
    <ligand>
        <name>molybdate</name>
        <dbReference type="ChEBI" id="CHEBI:36264"/>
    </ligand>
</feature>
<dbReference type="InterPro" id="IPR050682">
    <property type="entry name" value="ModA/WtpA"/>
</dbReference>
<evidence type="ECO:0000256" key="5">
    <source>
        <dbReference type="SAM" id="SignalP"/>
    </source>
</evidence>
<dbReference type="InterPro" id="IPR005950">
    <property type="entry name" value="ModA"/>
</dbReference>
<keyword evidence="2 4" id="KW-0479">Metal-binding</keyword>
<evidence type="ECO:0000313" key="7">
    <source>
        <dbReference type="Proteomes" id="UP000069205"/>
    </source>
</evidence>
<feature type="binding site" evidence="4">
    <location>
        <position position="68"/>
    </location>
    <ligand>
        <name>molybdate</name>
        <dbReference type="ChEBI" id="CHEBI:36264"/>
    </ligand>
</feature>
<dbReference type="PATRIC" id="fig|42253.5.peg.3184"/>
<accession>A0A0K2GF96</accession>
<dbReference type="PIRSF" id="PIRSF004846">
    <property type="entry name" value="ModA"/>
    <property type="match status" value="1"/>
</dbReference>
<dbReference type="Pfam" id="PF13531">
    <property type="entry name" value="SBP_bac_11"/>
    <property type="match status" value="1"/>
</dbReference>
<name>A0A0K2GF96_NITMO</name>
<comment type="similarity">
    <text evidence="1">Belongs to the bacterial solute-binding protein ModA family.</text>
</comment>